<dbReference type="GO" id="GO:0008270">
    <property type="term" value="F:zinc ion binding"/>
    <property type="evidence" value="ECO:0007669"/>
    <property type="project" value="UniProtKB-KW"/>
</dbReference>
<dbReference type="InterPro" id="IPR013083">
    <property type="entry name" value="Znf_RING/FYVE/PHD"/>
</dbReference>
<evidence type="ECO:0000256" key="4">
    <source>
        <dbReference type="ARBA" id="ARBA00022833"/>
    </source>
</evidence>
<keyword evidence="3" id="KW-0833">Ubl conjugation pathway</keyword>
<keyword evidence="1" id="KW-0479">Metal-binding</keyword>
<evidence type="ECO:0000256" key="3">
    <source>
        <dbReference type="ARBA" id="ARBA00022786"/>
    </source>
</evidence>
<dbReference type="AlphaFoldDB" id="A0A395N6S0"/>
<dbReference type="PANTHER" id="PTHR11210">
    <property type="entry name" value="RING BOX"/>
    <property type="match status" value="1"/>
</dbReference>
<sequence>MPLAPRLLPQRCLVRTLPGHIPKAQQILHAALFSAAAACCTASRISFPSYHLYLAPVLLEPGVCGHGICRNFTASTGYCGVELTRTAAATDRLPVHAICLAALFVCTSYHHRREYLRPPSVIVDTRASPRVTSYPNMADVEMSDAPVAAKKADGVSSKGADKKKFEVKKWNAVALWAWDIVVDNCAICRNHIMDLCEPFPSPYEEKTTDIYEASNAKRTKHQLQARSVPLRGVSATMLSISTAFHDGSRLDQSAR</sequence>
<dbReference type="STRING" id="490622.A0A395N6S0"/>
<dbReference type="Proteomes" id="UP000266272">
    <property type="component" value="Unassembled WGS sequence"/>
</dbReference>
<comment type="caution">
    <text evidence="5">The sequence shown here is derived from an EMBL/GenBank/DDBJ whole genome shotgun (WGS) entry which is preliminary data.</text>
</comment>
<proteinExistence type="predicted"/>
<reference evidence="5 6" key="1">
    <citation type="journal article" date="2018" name="PLoS Pathog.">
        <title>Evolution of structural diversity of trichothecenes, a family of toxins produced by plant pathogenic and entomopathogenic fungi.</title>
        <authorList>
            <person name="Proctor R.H."/>
            <person name="McCormick S.P."/>
            <person name="Kim H.S."/>
            <person name="Cardoza R.E."/>
            <person name="Stanley A.M."/>
            <person name="Lindo L."/>
            <person name="Kelly A."/>
            <person name="Brown D.W."/>
            <person name="Lee T."/>
            <person name="Vaughan M.M."/>
            <person name="Alexander N.J."/>
            <person name="Busman M."/>
            <person name="Gutierrez S."/>
        </authorList>
    </citation>
    <scope>NUCLEOTIDE SEQUENCE [LARGE SCALE GENOMIC DNA]</scope>
    <source>
        <strain evidence="5 6">IBT 40837</strain>
    </source>
</reference>
<dbReference type="InterPro" id="IPR051031">
    <property type="entry name" value="RING-box_E3_Ubiquitin_Ligase"/>
</dbReference>
<accession>A0A395N6S0</accession>
<evidence type="ECO:0000313" key="5">
    <source>
        <dbReference type="EMBL" id="RFU71830.1"/>
    </source>
</evidence>
<dbReference type="Gene3D" id="3.30.40.10">
    <property type="entry name" value="Zinc/RING finger domain, C3HC4 (zinc finger)"/>
    <property type="match status" value="1"/>
</dbReference>
<gene>
    <name evidence="5" type="ORF">TARUN_10433</name>
</gene>
<evidence type="ECO:0000313" key="6">
    <source>
        <dbReference type="Proteomes" id="UP000266272"/>
    </source>
</evidence>
<protein>
    <submittedName>
        <fullName evidence="5">Ring-box 1</fullName>
    </submittedName>
</protein>
<dbReference type="OrthoDB" id="8962942at2759"/>
<dbReference type="SUPFAM" id="SSF57850">
    <property type="entry name" value="RING/U-box"/>
    <property type="match status" value="1"/>
</dbReference>
<keyword evidence="2" id="KW-0863">Zinc-finger</keyword>
<name>A0A395N6S0_TRIAR</name>
<dbReference type="EMBL" id="PXOA01001176">
    <property type="protein sequence ID" value="RFU71830.1"/>
    <property type="molecule type" value="Genomic_DNA"/>
</dbReference>
<evidence type="ECO:0000256" key="1">
    <source>
        <dbReference type="ARBA" id="ARBA00022723"/>
    </source>
</evidence>
<organism evidence="5 6">
    <name type="scientific">Trichoderma arundinaceum</name>
    <dbReference type="NCBI Taxonomy" id="490622"/>
    <lineage>
        <taxon>Eukaryota</taxon>
        <taxon>Fungi</taxon>
        <taxon>Dikarya</taxon>
        <taxon>Ascomycota</taxon>
        <taxon>Pezizomycotina</taxon>
        <taxon>Sordariomycetes</taxon>
        <taxon>Hypocreomycetidae</taxon>
        <taxon>Hypocreales</taxon>
        <taxon>Hypocreaceae</taxon>
        <taxon>Trichoderma</taxon>
    </lineage>
</organism>
<evidence type="ECO:0000256" key="2">
    <source>
        <dbReference type="ARBA" id="ARBA00022771"/>
    </source>
</evidence>
<keyword evidence="6" id="KW-1185">Reference proteome</keyword>
<keyword evidence="4" id="KW-0862">Zinc</keyword>